<dbReference type="EMBL" id="MCFL01000001">
    <property type="protein sequence ID" value="ORZ41436.1"/>
    <property type="molecule type" value="Genomic_DNA"/>
</dbReference>
<accession>A0A1Y2I3J4</accession>
<evidence type="ECO:0000256" key="1">
    <source>
        <dbReference type="ARBA" id="ARBA00011043"/>
    </source>
</evidence>
<dbReference type="GO" id="GO:0002098">
    <property type="term" value="P:tRNA wobble uridine modification"/>
    <property type="evidence" value="ECO:0007669"/>
    <property type="project" value="TreeGrafter"/>
</dbReference>
<dbReference type="InterPro" id="IPR025867">
    <property type="entry name" value="MnmE_helical"/>
</dbReference>
<dbReference type="InterPro" id="IPR027368">
    <property type="entry name" value="MnmE_dom2"/>
</dbReference>
<evidence type="ECO:0000259" key="8">
    <source>
        <dbReference type="Pfam" id="PF12631"/>
    </source>
</evidence>
<dbReference type="HAMAP" id="MF_00379">
    <property type="entry name" value="GTPase_MnmE"/>
    <property type="match status" value="1"/>
</dbReference>
<keyword evidence="10" id="KW-1185">Reference proteome</keyword>
<dbReference type="Gene3D" id="3.30.1360.120">
    <property type="entry name" value="Probable tRNA modification gtpase trme, domain 1"/>
    <property type="match status" value="1"/>
</dbReference>
<dbReference type="InterPro" id="IPR006073">
    <property type="entry name" value="GTP-bd"/>
</dbReference>
<dbReference type="SUPFAM" id="SSF116878">
    <property type="entry name" value="TrmE connector domain"/>
    <property type="match status" value="1"/>
</dbReference>
<dbReference type="Gene3D" id="1.20.120.430">
    <property type="entry name" value="tRNA modification GTPase MnmE domain 2"/>
    <property type="match status" value="1"/>
</dbReference>
<organism evidence="9 10">
    <name type="scientific">Catenaria anguillulae PL171</name>
    <dbReference type="NCBI Taxonomy" id="765915"/>
    <lineage>
        <taxon>Eukaryota</taxon>
        <taxon>Fungi</taxon>
        <taxon>Fungi incertae sedis</taxon>
        <taxon>Blastocladiomycota</taxon>
        <taxon>Blastocladiomycetes</taxon>
        <taxon>Blastocladiales</taxon>
        <taxon>Catenariaceae</taxon>
        <taxon>Catenaria</taxon>
    </lineage>
</organism>
<dbReference type="GO" id="GO:0005739">
    <property type="term" value="C:mitochondrion"/>
    <property type="evidence" value="ECO:0007669"/>
    <property type="project" value="TreeGrafter"/>
</dbReference>
<dbReference type="GO" id="GO:0005525">
    <property type="term" value="F:GTP binding"/>
    <property type="evidence" value="ECO:0007669"/>
    <property type="project" value="UniProtKB-KW"/>
</dbReference>
<dbReference type="Pfam" id="PF01926">
    <property type="entry name" value="MMR_HSR1"/>
    <property type="match status" value="1"/>
</dbReference>
<evidence type="ECO:0000256" key="5">
    <source>
        <dbReference type="RuleBase" id="RU003313"/>
    </source>
</evidence>
<name>A0A1Y2I3J4_9FUNG</name>
<dbReference type="Pfam" id="PF10396">
    <property type="entry name" value="TrmE_N"/>
    <property type="match status" value="1"/>
</dbReference>
<protein>
    <recommendedName>
        <fullName evidence="11">tRNA modification GTPase TrmE</fullName>
    </recommendedName>
</protein>
<evidence type="ECO:0000313" key="9">
    <source>
        <dbReference type="EMBL" id="ORZ41436.1"/>
    </source>
</evidence>
<dbReference type="SUPFAM" id="SSF52540">
    <property type="entry name" value="P-loop containing nucleoside triphosphate hydrolases"/>
    <property type="match status" value="1"/>
</dbReference>
<evidence type="ECO:0000256" key="3">
    <source>
        <dbReference type="ARBA" id="ARBA00022741"/>
    </source>
</evidence>
<evidence type="ECO:0000259" key="6">
    <source>
        <dbReference type="Pfam" id="PF01926"/>
    </source>
</evidence>
<dbReference type="PANTHER" id="PTHR42714">
    <property type="entry name" value="TRNA MODIFICATION GTPASE GTPBP3"/>
    <property type="match status" value="1"/>
</dbReference>
<dbReference type="Gene3D" id="3.40.50.300">
    <property type="entry name" value="P-loop containing nucleotide triphosphate hydrolases"/>
    <property type="match status" value="1"/>
</dbReference>
<dbReference type="CDD" id="cd14858">
    <property type="entry name" value="TrmE_N"/>
    <property type="match status" value="1"/>
</dbReference>
<evidence type="ECO:0000259" key="7">
    <source>
        <dbReference type="Pfam" id="PF10396"/>
    </source>
</evidence>
<dbReference type="InterPro" id="IPR027266">
    <property type="entry name" value="TrmE/GcvT-like"/>
</dbReference>
<dbReference type="InterPro" id="IPR018948">
    <property type="entry name" value="GTP-bd_TrmE_N"/>
</dbReference>
<dbReference type="Proteomes" id="UP000193411">
    <property type="component" value="Unassembled WGS sequence"/>
</dbReference>
<feature type="domain" description="GTP-binding protein TrmE N-terminal" evidence="7">
    <location>
        <begin position="12"/>
        <end position="77"/>
    </location>
</feature>
<feature type="non-terminal residue" evidence="9">
    <location>
        <position position="418"/>
    </location>
</feature>
<dbReference type="GO" id="GO:0030488">
    <property type="term" value="P:tRNA methylation"/>
    <property type="evidence" value="ECO:0007669"/>
    <property type="project" value="TreeGrafter"/>
</dbReference>
<dbReference type="InterPro" id="IPR031168">
    <property type="entry name" value="G_TrmE"/>
</dbReference>
<evidence type="ECO:0008006" key="11">
    <source>
        <dbReference type="Google" id="ProtNLM"/>
    </source>
</evidence>
<evidence type="ECO:0000313" key="10">
    <source>
        <dbReference type="Proteomes" id="UP000193411"/>
    </source>
</evidence>
<dbReference type="NCBIfam" id="TIGR00450">
    <property type="entry name" value="mnmE_trmE_thdF"/>
    <property type="match status" value="1"/>
</dbReference>
<dbReference type="CDD" id="cd04164">
    <property type="entry name" value="trmE"/>
    <property type="match status" value="1"/>
</dbReference>
<dbReference type="GO" id="GO:0003924">
    <property type="term" value="F:GTPase activity"/>
    <property type="evidence" value="ECO:0007669"/>
    <property type="project" value="InterPro"/>
</dbReference>
<sequence>MARAKLHSPAKPSNVLDHALIVRFPGPKSFTGEDVVELHAHGGPAVVKSILSALGSLNGFRMADRGEFAHRAFLNGKLDLSEVEGLKDLVNAETEVQRQLAINQSSGALSSMYERWRTTIVSSMGHMEALIDFAEDEQFEDGVWDNTRNRITDLSASISTFLSDNRRGEILRQGIRTTLFGAPNAGKSSLLNHLAQRSVAIVSPIPGTTRDIVETTVDIAGYPVVVGDTAGIRPASDTQDAIELMGMHRARDRIENETDLRVCVMDLTRALEEQVPASAQAWITDQTLVVLNKADAVSLDVVEAVRSKVGKWTQHVAVVSLTSGQGVLELNQVLAQLLASVYGEAMDRTGAPVLTNARHRAHLEACQAALGRFLDNEHDVVLAAEELRLAATSIGRITGRVDTEAVLDVVFSDFCIGK</sequence>
<dbReference type="AlphaFoldDB" id="A0A1Y2I3J4"/>
<feature type="domain" description="G" evidence="6">
    <location>
        <begin position="178"/>
        <end position="293"/>
    </location>
</feature>
<evidence type="ECO:0000256" key="4">
    <source>
        <dbReference type="ARBA" id="ARBA00023134"/>
    </source>
</evidence>
<dbReference type="PANTHER" id="PTHR42714:SF2">
    <property type="entry name" value="TRNA MODIFICATION GTPASE GTPBP3, MITOCHONDRIAL"/>
    <property type="match status" value="1"/>
</dbReference>
<feature type="domain" description="MnmE helical" evidence="8">
    <location>
        <begin position="80"/>
        <end position="415"/>
    </location>
</feature>
<gene>
    <name evidence="9" type="ORF">BCR44DRAFT_45838</name>
</gene>
<reference evidence="9 10" key="1">
    <citation type="submission" date="2016-07" db="EMBL/GenBank/DDBJ databases">
        <title>Pervasive Adenine N6-methylation of Active Genes in Fungi.</title>
        <authorList>
            <consortium name="DOE Joint Genome Institute"/>
            <person name="Mondo S.J."/>
            <person name="Dannebaum R.O."/>
            <person name="Kuo R.C."/>
            <person name="Labutti K."/>
            <person name="Haridas S."/>
            <person name="Kuo A."/>
            <person name="Salamov A."/>
            <person name="Ahrendt S.R."/>
            <person name="Lipzen A."/>
            <person name="Sullivan W."/>
            <person name="Andreopoulos W.B."/>
            <person name="Clum A."/>
            <person name="Lindquist E."/>
            <person name="Daum C."/>
            <person name="Ramamoorthy G.K."/>
            <person name="Gryganskyi A."/>
            <person name="Culley D."/>
            <person name="Magnuson J.K."/>
            <person name="James T.Y."/>
            <person name="O'Malley M.A."/>
            <person name="Stajich J.E."/>
            <person name="Spatafora J.W."/>
            <person name="Visel A."/>
            <person name="Grigoriev I.V."/>
        </authorList>
    </citation>
    <scope>NUCLEOTIDE SEQUENCE [LARGE SCALE GENOMIC DNA]</scope>
    <source>
        <strain evidence="9 10">PL171</strain>
    </source>
</reference>
<keyword evidence="4 5" id="KW-0342">GTP-binding</keyword>
<dbReference type="InterPro" id="IPR004520">
    <property type="entry name" value="GTPase_MnmE"/>
</dbReference>
<dbReference type="InterPro" id="IPR005225">
    <property type="entry name" value="Small_GTP-bd"/>
</dbReference>
<proteinExistence type="inferred from homology"/>
<dbReference type="NCBIfam" id="NF003661">
    <property type="entry name" value="PRK05291.1-3"/>
    <property type="match status" value="1"/>
</dbReference>
<keyword evidence="3 5" id="KW-0547">Nucleotide-binding</keyword>
<dbReference type="NCBIfam" id="TIGR00231">
    <property type="entry name" value="small_GTP"/>
    <property type="match status" value="1"/>
</dbReference>
<comment type="similarity">
    <text evidence="1 5">Belongs to the TRAFAC class TrmE-Era-EngA-EngB-Septin-like GTPase superfamily. TrmE GTPase family.</text>
</comment>
<dbReference type="InterPro" id="IPR027417">
    <property type="entry name" value="P-loop_NTPase"/>
</dbReference>
<dbReference type="Pfam" id="PF12631">
    <property type="entry name" value="MnmE_helical"/>
    <property type="match status" value="1"/>
</dbReference>
<evidence type="ECO:0000256" key="2">
    <source>
        <dbReference type="ARBA" id="ARBA00022694"/>
    </source>
</evidence>
<dbReference type="OrthoDB" id="188276at2759"/>
<dbReference type="STRING" id="765915.A0A1Y2I3J4"/>
<keyword evidence="2 5" id="KW-0819">tRNA processing</keyword>
<comment type="caution">
    <text evidence="9">The sequence shown here is derived from an EMBL/GenBank/DDBJ whole genome shotgun (WGS) entry which is preliminary data.</text>
</comment>